<dbReference type="EMBL" id="CASHTH010001151">
    <property type="protein sequence ID" value="CAI8012067.1"/>
    <property type="molecule type" value="Genomic_DNA"/>
</dbReference>
<gene>
    <name evidence="8" type="ORF">GBAR_LOCUS7753</name>
</gene>
<dbReference type="Pfam" id="PF20302">
    <property type="entry name" value="HisK-N-like"/>
    <property type="match status" value="1"/>
</dbReference>
<evidence type="ECO:0000256" key="4">
    <source>
        <dbReference type="ARBA" id="ARBA00022777"/>
    </source>
</evidence>
<evidence type="ECO:0000256" key="1">
    <source>
        <dbReference type="ARBA" id="ARBA00022527"/>
    </source>
</evidence>
<dbReference type="InterPro" id="IPR046873">
    <property type="entry name" value="HisK-N-like"/>
</dbReference>
<dbReference type="PROSITE" id="PS50011">
    <property type="entry name" value="PROTEIN_KINASE_DOM"/>
    <property type="match status" value="1"/>
</dbReference>
<keyword evidence="2" id="KW-0808">Transferase</keyword>
<accession>A0AA35RJ88</accession>
<evidence type="ECO:0000256" key="6">
    <source>
        <dbReference type="SAM" id="MobiDB-lite"/>
    </source>
</evidence>
<name>A0AA35RJ88_GEOBA</name>
<dbReference type="Gene3D" id="1.10.510.10">
    <property type="entry name" value="Transferase(Phosphotransferase) domain 1"/>
    <property type="match status" value="1"/>
</dbReference>
<organism evidence="8 9">
    <name type="scientific">Geodia barretti</name>
    <name type="common">Barrett's horny sponge</name>
    <dbReference type="NCBI Taxonomy" id="519541"/>
    <lineage>
        <taxon>Eukaryota</taxon>
        <taxon>Metazoa</taxon>
        <taxon>Porifera</taxon>
        <taxon>Demospongiae</taxon>
        <taxon>Heteroscleromorpha</taxon>
        <taxon>Tetractinellida</taxon>
        <taxon>Astrophorina</taxon>
        <taxon>Geodiidae</taxon>
        <taxon>Geodia</taxon>
    </lineage>
</organism>
<dbReference type="InterPro" id="IPR011009">
    <property type="entry name" value="Kinase-like_dom_sf"/>
</dbReference>
<dbReference type="Gene3D" id="1.10.150.50">
    <property type="entry name" value="Transcription Factor, Ets-1"/>
    <property type="match status" value="1"/>
</dbReference>
<evidence type="ECO:0000313" key="8">
    <source>
        <dbReference type="EMBL" id="CAI8012067.1"/>
    </source>
</evidence>
<evidence type="ECO:0000256" key="2">
    <source>
        <dbReference type="ARBA" id="ARBA00022679"/>
    </source>
</evidence>
<feature type="region of interest" description="Disordered" evidence="6">
    <location>
        <begin position="138"/>
        <end position="198"/>
    </location>
</feature>
<dbReference type="SMART" id="SM00220">
    <property type="entry name" value="S_TKc"/>
    <property type="match status" value="1"/>
</dbReference>
<reference evidence="8" key="1">
    <citation type="submission" date="2023-03" db="EMBL/GenBank/DDBJ databases">
        <authorList>
            <person name="Steffen K."/>
            <person name="Cardenas P."/>
        </authorList>
    </citation>
    <scope>NUCLEOTIDE SEQUENCE</scope>
</reference>
<evidence type="ECO:0000313" key="9">
    <source>
        <dbReference type="Proteomes" id="UP001174909"/>
    </source>
</evidence>
<dbReference type="AlphaFoldDB" id="A0AA35RJ88"/>
<evidence type="ECO:0000256" key="3">
    <source>
        <dbReference type="ARBA" id="ARBA00022741"/>
    </source>
</evidence>
<dbReference type="GO" id="GO:0005524">
    <property type="term" value="F:ATP binding"/>
    <property type="evidence" value="ECO:0007669"/>
    <property type="project" value="UniProtKB-KW"/>
</dbReference>
<dbReference type="InterPro" id="IPR013761">
    <property type="entry name" value="SAM/pointed_sf"/>
</dbReference>
<protein>
    <submittedName>
        <fullName evidence="8">Mitogen-activated protein kinase kinase kinase 5</fullName>
    </submittedName>
</protein>
<dbReference type="GO" id="GO:0004709">
    <property type="term" value="F:MAP kinase kinase kinase activity"/>
    <property type="evidence" value="ECO:0007669"/>
    <property type="project" value="UniProtKB-ARBA"/>
</dbReference>
<proteinExistence type="predicted"/>
<dbReference type="SUPFAM" id="SSF56112">
    <property type="entry name" value="Protein kinase-like (PK-like)"/>
    <property type="match status" value="1"/>
</dbReference>
<keyword evidence="5" id="KW-0067">ATP-binding</keyword>
<keyword evidence="9" id="KW-1185">Reference proteome</keyword>
<keyword evidence="3" id="KW-0547">Nucleotide-binding</keyword>
<dbReference type="SUPFAM" id="SSF47769">
    <property type="entry name" value="SAM/Pointed domain"/>
    <property type="match status" value="1"/>
</dbReference>
<feature type="region of interest" description="Disordered" evidence="6">
    <location>
        <begin position="342"/>
        <end position="366"/>
    </location>
</feature>
<feature type="domain" description="Protein kinase" evidence="7">
    <location>
        <begin position="1"/>
        <end position="104"/>
    </location>
</feature>
<keyword evidence="1" id="KW-0723">Serine/threonine-protein kinase</keyword>
<dbReference type="PANTHER" id="PTHR11584">
    <property type="entry name" value="SERINE/THREONINE PROTEIN KINASE"/>
    <property type="match status" value="1"/>
</dbReference>
<feature type="compositionally biased region" description="Low complexity" evidence="6">
    <location>
        <begin position="348"/>
        <end position="366"/>
    </location>
</feature>
<dbReference type="Pfam" id="PF00069">
    <property type="entry name" value="Pkinase"/>
    <property type="match status" value="1"/>
</dbReference>
<sequence length="500" mass="54949">MENVPGGTLQFMAPEVIQSGLRGYGPPADIWSLGCTVVEMATGKPPFYELGDPMAALFVVGNFKRHPDVPETMSAAAKCFCEKCFHKDPKLRITAGELLWHKFLRKDRPDKLDSGAPAKRPSIDATSTLDAKLSKSLTLKIGQQGKPATDLRRLKSTPVHSPEPNNDSDADEPDTPGLDYVLGEGGEEGGEGEGGTHPKQFNQVMLQAQNRMVLIAVLSDQKEKICEEVLTKLKESRPPRVDKGQLLVVISALALFARSDSDTGLEDILGQLKRDCFHDHHLRDDVELSCKTLIPAAVTMANKRHGTAPHAMFAIDEIVLCGVRSILVIVSPESVQSILEKIPPTPTKSPSHTSLTVTTPVTTPTSSVDARDVQRQLRTALEENLQLLKDMNDVMRTYVLEVKGQMPRPAARKKVTFQTDSVEDVDSGVATGDSNLVAWLEDIQLDHASIQRFVAEQLTLSDVRDHMTREDVVDLKLKIGPRCRVWAAISEYRSSKLNTT</sequence>
<comment type="caution">
    <text evidence="8">The sequence shown here is derived from an EMBL/GenBank/DDBJ whole genome shotgun (WGS) entry which is preliminary data.</text>
</comment>
<keyword evidence="4 8" id="KW-0418">Kinase</keyword>
<evidence type="ECO:0000259" key="7">
    <source>
        <dbReference type="PROSITE" id="PS50011"/>
    </source>
</evidence>
<dbReference type="InterPro" id="IPR000719">
    <property type="entry name" value="Prot_kinase_dom"/>
</dbReference>
<dbReference type="PANTHER" id="PTHR11584:SF394">
    <property type="entry name" value="APOPTOTIC SIGNAL-REGULATING KINASE 1, ISOFORM C"/>
    <property type="match status" value="1"/>
</dbReference>
<dbReference type="Proteomes" id="UP001174909">
    <property type="component" value="Unassembled WGS sequence"/>
</dbReference>
<evidence type="ECO:0000256" key="5">
    <source>
        <dbReference type="ARBA" id="ARBA00022840"/>
    </source>
</evidence>